<dbReference type="EMBL" id="KN831778">
    <property type="protein sequence ID" value="KIM42350.1"/>
    <property type="molecule type" value="Genomic_DNA"/>
</dbReference>
<dbReference type="PROSITE" id="PS50238">
    <property type="entry name" value="RHOGAP"/>
    <property type="match status" value="1"/>
</dbReference>
<protein>
    <recommendedName>
        <fullName evidence="4">Rho-GAP domain-containing protein</fullName>
    </recommendedName>
</protein>
<evidence type="ECO:0000313" key="6">
    <source>
        <dbReference type="Proteomes" id="UP000053424"/>
    </source>
</evidence>
<name>A0A0C3C0E5_HEBCY</name>
<dbReference type="Pfam" id="PF00620">
    <property type="entry name" value="RhoGAP"/>
    <property type="match status" value="1"/>
</dbReference>
<evidence type="ECO:0000313" key="5">
    <source>
        <dbReference type="EMBL" id="KIM42350.1"/>
    </source>
</evidence>
<dbReference type="InterPro" id="IPR051025">
    <property type="entry name" value="RhoGAP"/>
</dbReference>
<dbReference type="GO" id="GO:0060237">
    <property type="term" value="P:regulation of fungal-type cell wall organization"/>
    <property type="evidence" value="ECO:0007669"/>
    <property type="project" value="TreeGrafter"/>
</dbReference>
<dbReference type="OrthoDB" id="79452at2759"/>
<feature type="coiled-coil region" evidence="2">
    <location>
        <begin position="866"/>
        <end position="900"/>
    </location>
</feature>
<organism evidence="5 6">
    <name type="scientific">Hebeloma cylindrosporum</name>
    <dbReference type="NCBI Taxonomy" id="76867"/>
    <lineage>
        <taxon>Eukaryota</taxon>
        <taxon>Fungi</taxon>
        <taxon>Dikarya</taxon>
        <taxon>Basidiomycota</taxon>
        <taxon>Agaricomycotina</taxon>
        <taxon>Agaricomycetes</taxon>
        <taxon>Agaricomycetidae</taxon>
        <taxon>Agaricales</taxon>
        <taxon>Agaricineae</taxon>
        <taxon>Hymenogastraceae</taxon>
        <taxon>Hebeloma</taxon>
    </lineage>
</organism>
<dbReference type="Proteomes" id="UP000053424">
    <property type="component" value="Unassembled WGS sequence"/>
</dbReference>
<keyword evidence="2" id="KW-0175">Coiled coil</keyword>
<evidence type="ECO:0000256" key="1">
    <source>
        <dbReference type="ARBA" id="ARBA00022468"/>
    </source>
</evidence>
<dbReference type="SUPFAM" id="SSF48350">
    <property type="entry name" value="GTPase activation domain, GAP"/>
    <property type="match status" value="1"/>
</dbReference>
<evidence type="ECO:0000256" key="2">
    <source>
        <dbReference type="SAM" id="Coils"/>
    </source>
</evidence>
<dbReference type="PANTHER" id="PTHR15228:SF25">
    <property type="entry name" value="F-BAR DOMAIN-CONTAINING PROTEIN"/>
    <property type="match status" value="1"/>
</dbReference>
<sequence>MTNSPSPTPSETLPRDPRVHRPLGIPSISRPLRSFSPIARANVGASPGTHTSALGALKKTAYHMLSKTTGTTHPVHERRPSPPKSPLAPEPNGRRYASMPHPLPSAIQAQIDIDNDRRARGIGSPPIVDFTRFEDTYRGPRSGNYEGLIASRTSKAGGTRSSSIGIQPAALKTTAPTVHFGDTYGKMDTASSGSDMAPHPAAQRKPDPRLILSALKDILGSEREIGEYLDAHELLALHQLDQLDFEERDTVMVAFQRTGKLQMQGGKGGLVVFGKAIRQASIYSSTMMVLGGREHELPILIVSCVEELYRTGIYQPNLFRTLPNRSRLLQLISIFDSEQQPPGSIIRSRQSSGIKNTPVSGFGSQTSLHLESTSDICALLTTYLSSLPEPILSPVLFLPIWDWCGLEDDEADTVHQSSGRRLSSIPLSRTYTNPMETNHIHIAQLLLHLLPSPNFSLLVYLLAFFSQVALVREENGVGVDDLSRMFGGRIFGGGTTSSLSSSASGNAASTTGMDDKIFNTTQTRREGEAMMAWFLRRWAPLSDGLFDVVDDAQMGIFRRTFVRRDSFGKDILSSPKSCPSPLAAVDCGGKSVREASTPENLDEDSGREELGDDDLFGEGLGGNLGRQDVDSKAQPRDNPYARPGTKLPRIRINGTSPVHSTPKASAREKGRKSKSPSPRRDEDVSVIPEENDYVLLSPIKERSRSSDDTLDITELPSRIESQILPSLPAFDERLMDVSMPTFLNQTIPSYSSEPDSTQRYPASPTTPTPTPRGYANSPTLQAKFIEASERVTLLEAQLHERTNSLTEALKEATRYKLKTTTLALRVEDLERMLTRVRGEADRDRRVDGFFSPTAASSTFMATAGVVGDAEKVKAEFEEKLQATEKERDSAKDLVSEIKKLVVKN</sequence>
<feature type="compositionally biased region" description="Acidic residues" evidence="3">
    <location>
        <begin position="600"/>
        <end position="616"/>
    </location>
</feature>
<feature type="compositionally biased region" description="Polar residues" evidence="3">
    <location>
        <begin position="746"/>
        <end position="760"/>
    </location>
</feature>
<feature type="region of interest" description="Disordered" evidence="3">
    <location>
        <begin position="746"/>
        <end position="775"/>
    </location>
</feature>
<evidence type="ECO:0000259" key="4">
    <source>
        <dbReference type="PROSITE" id="PS50238"/>
    </source>
</evidence>
<dbReference type="CDD" id="cd00159">
    <property type="entry name" value="RhoGAP"/>
    <property type="match status" value="1"/>
</dbReference>
<dbReference type="InterPro" id="IPR000198">
    <property type="entry name" value="RhoGAP_dom"/>
</dbReference>
<feature type="region of interest" description="Disordered" evidence="3">
    <location>
        <begin position="182"/>
        <end position="205"/>
    </location>
</feature>
<reference evidence="5 6" key="1">
    <citation type="submission" date="2014-04" db="EMBL/GenBank/DDBJ databases">
        <authorList>
            <consortium name="DOE Joint Genome Institute"/>
            <person name="Kuo A."/>
            <person name="Gay G."/>
            <person name="Dore J."/>
            <person name="Kohler A."/>
            <person name="Nagy L.G."/>
            <person name="Floudas D."/>
            <person name="Copeland A."/>
            <person name="Barry K.W."/>
            <person name="Cichocki N."/>
            <person name="Veneault-Fourrey C."/>
            <person name="LaButti K."/>
            <person name="Lindquist E.A."/>
            <person name="Lipzen A."/>
            <person name="Lundell T."/>
            <person name="Morin E."/>
            <person name="Murat C."/>
            <person name="Sun H."/>
            <person name="Tunlid A."/>
            <person name="Henrissat B."/>
            <person name="Grigoriev I.V."/>
            <person name="Hibbett D.S."/>
            <person name="Martin F."/>
            <person name="Nordberg H.P."/>
            <person name="Cantor M.N."/>
            <person name="Hua S.X."/>
        </authorList>
    </citation>
    <scope>NUCLEOTIDE SEQUENCE [LARGE SCALE GENOMIC DNA]</scope>
    <source>
        <strain evidence="6">h7</strain>
    </source>
</reference>
<dbReference type="GO" id="GO:0007165">
    <property type="term" value="P:signal transduction"/>
    <property type="evidence" value="ECO:0007669"/>
    <property type="project" value="InterPro"/>
</dbReference>
<feature type="region of interest" description="Disordered" evidence="3">
    <location>
        <begin position="1"/>
        <end position="34"/>
    </location>
</feature>
<dbReference type="InterPro" id="IPR008936">
    <property type="entry name" value="Rho_GTPase_activation_prot"/>
</dbReference>
<dbReference type="STRING" id="686832.A0A0C3C0E5"/>
<dbReference type="SMART" id="SM00324">
    <property type="entry name" value="RhoGAP"/>
    <property type="match status" value="1"/>
</dbReference>
<feature type="region of interest" description="Disordered" evidence="3">
    <location>
        <begin position="70"/>
        <end position="99"/>
    </location>
</feature>
<feature type="domain" description="Rho-GAP" evidence="4">
    <location>
        <begin position="280"/>
        <end position="518"/>
    </location>
</feature>
<dbReference type="GO" id="GO:0005938">
    <property type="term" value="C:cell cortex"/>
    <property type="evidence" value="ECO:0007669"/>
    <property type="project" value="TreeGrafter"/>
</dbReference>
<dbReference type="HOGENOM" id="CLU_012322_0_0_1"/>
<gene>
    <name evidence="5" type="ORF">M413DRAFT_132106</name>
</gene>
<proteinExistence type="predicted"/>
<dbReference type="AlphaFoldDB" id="A0A0C3C0E5"/>
<dbReference type="GO" id="GO:0005096">
    <property type="term" value="F:GTPase activator activity"/>
    <property type="evidence" value="ECO:0007669"/>
    <property type="project" value="UniProtKB-KW"/>
</dbReference>
<keyword evidence="6" id="KW-1185">Reference proteome</keyword>
<feature type="region of interest" description="Disordered" evidence="3">
    <location>
        <begin position="591"/>
        <end position="689"/>
    </location>
</feature>
<feature type="compositionally biased region" description="Polar residues" evidence="3">
    <location>
        <begin position="1"/>
        <end position="11"/>
    </location>
</feature>
<keyword evidence="1" id="KW-0343">GTPase activation</keyword>
<accession>A0A0C3C0E5</accession>
<reference evidence="6" key="2">
    <citation type="submission" date="2015-01" db="EMBL/GenBank/DDBJ databases">
        <title>Evolutionary Origins and Diversification of the Mycorrhizal Mutualists.</title>
        <authorList>
            <consortium name="DOE Joint Genome Institute"/>
            <consortium name="Mycorrhizal Genomics Consortium"/>
            <person name="Kohler A."/>
            <person name="Kuo A."/>
            <person name="Nagy L.G."/>
            <person name="Floudas D."/>
            <person name="Copeland A."/>
            <person name="Barry K.W."/>
            <person name="Cichocki N."/>
            <person name="Veneault-Fourrey C."/>
            <person name="LaButti K."/>
            <person name="Lindquist E.A."/>
            <person name="Lipzen A."/>
            <person name="Lundell T."/>
            <person name="Morin E."/>
            <person name="Murat C."/>
            <person name="Riley R."/>
            <person name="Ohm R."/>
            <person name="Sun H."/>
            <person name="Tunlid A."/>
            <person name="Henrissat B."/>
            <person name="Grigoriev I.V."/>
            <person name="Hibbett D.S."/>
            <person name="Martin F."/>
        </authorList>
    </citation>
    <scope>NUCLEOTIDE SEQUENCE [LARGE SCALE GENOMIC DNA]</scope>
    <source>
        <strain evidence="6">h7</strain>
    </source>
</reference>
<dbReference type="PANTHER" id="PTHR15228">
    <property type="entry name" value="SPERMATHECAL PHYSIOLOGY VARIANT"/>
    <property type="match status" value="1"/>
</dbReference>
<dbReference type="Gene3D" id="1.10.555.10">
    <property type="entry name" value="Rho GTPase activation protein"/>
    <property type="match status" value="1"/>
</dbReference>
<feature type="compositionally biased region" description="Polar residues" evidence="3">
    <location>
        <begin position="653"/>
        <end position="663"/>
    </location>
</feature>
<evidence type="ECO:0000256" key="3">
    <source>
        <dbReference type="SAM" id="MobiDB-lite"/>
    </source>
</evidence>